<comment type="caution">
    <text evidence="1">The sequence shown here is derived from an EMBL/GenBank/DDBJ whole genome shotgun (WGS) entry which is preliminary data.</text>
</comment>
<dbReference type="Proteomes" id="UP001637996">
    <property type="component" value="Unassembled WGS sequence"/>
</dbReference>
<dbReference type="SUPFAM" id="SSF54913">
    <property type="entry name" value="GlnB-like"/>
    <property type="match status" value="1"/>
</dbReference>
<dbReference type="Pfam" id="PF06153">
    <property type="entry name" value="CdAMP_rec"/>
    <property type="match status" value="1"/>
</dbReference>
<dbReference type="PANTHER" id="PTHR38456:SF1">
    <property type="entry name" value="CYCLIC DI-AMP RECEPTOR A"/>
    <property type="match status" value="1"/>
</dbReference>
<dbReference type="RefSeq" id="WP_394023140.1">
    <property type="nucleotide sequence ID" value="NZ_JBGMEI010000001.1"/>
</dbReference>
<organism evidence="1 2">
    <name type="scientific">Anaerococcus martiniensis</name>
    <dbReference type="NCBI Taxonomy" id="3115615"/>
    <lineage>
        <taxon>Bacteria</taxon>
        <taxon>Bacillati</taxon>
        <taxon>Bacillota</taxon>
        <taxon>Tissierellia</taxon>
        <taxon>Tissierellales</taxon>
        <taxon>Peptoniphilaceae</taxon>
        <taxon>Anaerococcus</taxon>
    </lineage>
</organism>
<dbReference type="InterPro" id="IPR010375">
    <property type="entry name" value="CdAMP_rec"/>
</dbReference>
<keyword evidence="2" id="KW-1185">Reference proteome</keyword>
<proteinExistence type="predicted"/>
<sequence>MKLLISIVQDADVNFLMDALTENGYRVTRLSTTGGFLKKGNTTLLIGVEEEKLEDVLSIIEHNCKRRNTTTTIINPSAESSLLTNTVPVEITVGGATIFIIDVDQYIRL</sequence>
<name>A0ABW9M657_9FIRM</name>
<dbReference type="InterPro" id="IPR011322">
    <property type="entry name" value="N-reg_PII-like_a/b"/>
</dbReference>
<reference evidence="1 2" key="1">
    <citation type="journal article" date="2025" name="Anaerobe">
        <title>Description of Anaerococcus kampingiae sp. nov., Anaerococcus groningensis sp. nov., Anaerococcus martiniensis sp. nov., and Anaerococcus cruorum sp. nov., isolated from human clinical specimens.</title>
        <authorList>
            <person name="Boiten K.E."/>
            <person name="Meijer J."/>
            <person name="van Wezel E.M."/>
            <person name="Veloo A.C.M."/>
        </authorList>
    </citation>
    <scope>NUCLEOTIDE SEQUENCE [LARGE SCALE GENOMIC DNA]</scope>
    <source>
        <strain evidence="1 2">ENR0831</strain>
    </source>
</reference>
<evidence type="ECO:0000313" key="1">
    <source>
        <dbReference type="EMBL" id="MFO3664897.1"/>
    </source>
</evidence>
<dbReference type="Gene3D" id="3.30.70.120">
    <property type="match status" value="1"/>
</dbReference>
<evidence type="ECO:0000313" key="2">
    <source>
        <dbReference type="Proteomes" id="UP001637996"/>
    </source>
</evidence>
<dbReference type="EMBL" id="JBGMEI010000001">
    <property type="protein sequence ID" value="MFO3664897.1"/>
    <property type="molecule type" value="Genomic_DNA"/>
</dbReference>
<dbReference type="PANTHER" id="PTHR38456">
    <property type="entry name" value="CYCLIC DI-AMP RECEPTOR A"/>
    <property type="match status" value="1"/>
</dbReference>
<keyword evidence="1" id="KW-0675">Receptor</keyword>
<dbReference type="InterPro" id="IPR015867">
    <property type="entry name" value="N-reg_PII/ATP_PRibTrfase_C"/>
</dbReference>
<protein>
    <submittedName>
        <fullName evidence="1">Cyclic-di-AMP receptor</fullName>
    </submittedName>
</protein>
<accession>A0ABW9M657</accession>
<gene>
    <name evidence="1" type="ORF">ACCQ41_01305</name>
</gene>